<dbReference type="InterPro" id="IPR002934">
    <property type="entry name" value="Polymerase_NTP_transf_dom"/>
</dbReference>
<dbReference type="AlphaFoldDB" id="A0A2T5I9N5"/>
<dbReference type="PANTHER" id="PTHR33571">
    <property type="entry name" value="SSL8005 PROTEIN"/>
    <property type="match status" value="1"/>
</dbReference>
<dbReference type="Gene3D" id="3.30.460.10">
    <property type="entry name" value="Beta Polymerase, domain 2"/>
    <property type="match status" value="1"/>
</dbReference>
<comment type="similarity">
    <text evidence="9">Belongs to the MntA antitoxin family.</text>
</comment>
<keyword evidence="4" id="KW-0548">Nucleotidyltransferase</keyword>
<keyword evidence="2" id="KW-1277">Toxin-antitoxin system</keyword>
<evidence type="ECO:0000256" key="8">
    <source>
        <dbReference type="ARBA" id="ARBA00022842"/>
    </source>
</evidence>
<evidence type="ECO:0000256" key="5">
    <source>
        <dbReference type="ARBA" id="ARBA00022723"/>
    </source>
</evidence>
<evidence type="ECO:0000313" key="11">
    <source>
        <dbReference type="EMBL" id="PTQ80517.1"/>
    </source>
</evidence>
<evidence type="ECO:0000256" key="2">
    <source>
        <dbReference type="ARBA" id="ARBA00022649"/>
    </source>
</evidence>
<dbReference type="CDD" id="cd05403">
    <property type="entry name" value="NT_KNTase_like"/>
    <property type="match status" value="1"/>
</dbReference>
<dbReference type="PANTHER" id="PTHR33571:SF12">
    <property type="entry name" value="BSL3053 PROTEIN"/>
    <property type="match status" value="1"/>
</dbReference>
<dbReference type="GO" id="GO:0016779">
    <property type="term" value="F:nucleotidyltransferase activity"/>
    <property type="evidence" value="ECO:0007669"/>
    <property type="project" value="UniProtKB-KW"/>
</dbReference>
<accession>A0A2T5I9N5</accession>
<protein>
    <recommendedName>
        <fullName evidence="10">Polymerase nucleotidyl transferase domain-containing protein</fullName>
    </recommendedName>
</protein>
<dbReference type="InterPro" id="IPR043519">
    <property type="entry name" value="NT_sf"/>
</dbReference>
<dbReference type="Pfam" id="PF01909">
    <property type="entry name" value="NTP_transf_2"/>
    <property type="match status" value="1"/>
</dbReference>
<keyword evidence="8" id="KW-0460">Magnesium</keyword>
<keyword evidence="3" id="KW-0808">Transferase</keyword>
<dbReference type="Proteomes" id="UP000244152">
    <property type="component" value="Unassembled WGS sequence"/>
</dbReference>
<feature type="domain" description="Polymerase nucleotidyl transferase" evidence="10">
    <location>
        <begin position="27"/>
        <end position="91"/>
    </location>
</feature>
<evidence type="ECO:0000256" key="9">
    <source>
        <dbReference type="ARBA" id="ARBA00038276"/>
    </source>
</evidence>
<dbReference type="SUPFAM" id="SSF81301">
    <property type="entry name" value="Nucleotidyltransferase"/>
    <property type="match status" value="1"/>
</dbReference>
<evidence type="ECO:0000256" key="1">
    <source>
        <dbReference type="ARBA" id="ARBA00001946"/>
    </source>
</evidence>
<keyword evidence="6" id="KW-0547">Nucleotide-binding</keyword>
<dbReference type="GO" id="GO:0046872">
    <property type="term" value="F:metal ion binding"/>
    <property type="evidence" value="ECO:0007669"/>
    <property type="project" value="UniProtKB-KW"/>
</dbReference>
<evidence type="ECO:0000256" key="3">
    <source>
        <dbReference type="ARBA" id="ARBA00022679"/>
    </source>
</evidence>
<keyword evidence="5" id="KW-0479">Metal-binding</keyword>
<proteinExistence type="inferred from homology"/>
<dbReference type="InterPro" id="IPR052038">
    <property type="entry name" value="Type-VII_TA_antitoxin"/>
</dbReference>
<evidence type="ECO:0000256" key="4">
    <source>
        <dbReference type="ARBA" id="ARBA00022695"/>
    </source>
</evidence>
<name>A0A2T5I9N5_9PROT</name>
<comment type="cofactor">
    <cofactor evidence="1">
        <name>Mg(2+)</name>
        <dbReference type="ChEBI" id="CHEBI:18420"/>
    </cofactor>
</comment>
<organism evidence="11 12">
    <name type="scientific">Nitrosospira multiformis</name>
    <dbReference type="NCBI Taxonomy" id="1231"/>
    <lineage>
        <taxon>Bacteria</taxon>
        <taxon>Pseudomonadati</taxon>
        <taxon>Pseudomonadota</taxon>
        <taxon>Betaproteobacteria</taxon>
        <taxon>Nitrosomonadales</taxon>
        <taxon>Nitrosomonadaceae</taxon>
        <taxon>Nitrosospira</taxon>
    </lineage>
</organism>
<evidence type="ECO:0000256" key="6">
    <source>
        <dbReference type="ARBA" id="ARBA00022741"/>
    </source>
</evidence>
<comment type="caution">
    <text evidence="11">The sequence shown here is derived from an EMBL/GenBank/DDBJ whole genome shotgun (WGS) entry which is preliminary data.</text>
</comment>
<evidence type="ECO:0000259" key="10">
    <source>
        <dbReference type="Pfam" id="PF01909"/>
    </source>
</evidence>
<dbReference type="EMBL" id="QAOK01000015">
    <property type="protein sequence ID" value="PTQ80517.1"/>
    <property type="molecule type" value="Genomic_DNA"/>
</dbReference>
<dbReference type="GO" id="GO:0005524">
    <property type="term" value="F:ATP binding"/>
    <property type="evidence" value="ECO:0007669"/>
    <property type="project" value="UniProtKB-KW"/>
</dbReference>
<evidence type="ECO:0000313" key="12">
    <source>
        <dbReference type="Proteomes" id="UP000244152"/>
    </source>
</evidence>
<evidence type="ECO:0000256" key="7">
    <source>
        <dbReference type="ARBA" id="ARBA00022840"/>
    </source>
</evidence>
<keyword evidence="7" id="KW-0067">ATP-binding</keyword>
<gene>
    <name evidence="11" type="ORF">C8R21_11514</name>
</gene>
<sequence>MRPSVAFDLKQSAVREATSHFCAANPRVFGSVLHDTDQDGSDIDLLVDALPGTTLFDLGGLQEKLESLLGIHINLLTPADLPPKFRAKVLAKALPVLLRQLPAVQQNVEDEERNDDHSEDKSC</sequence>
<reference evidence="11 12" key="1">
    <citation type="submission" date="2018-04" db="EMBL/GenBank/DDBJ databases">
        <title>Active sludge and wastewater microbial communities from Klosterneuburg, Austria.</title>
        <authorList>
            <person name="Wagner M."/>
        </authorList>
    </citation>
    <scope>NUCLEOTIDE SEQUENCE [LARGE SCALE GENOMIC DNA]</scope>
    <source>
        <strain evidence="11 12">Nl12</strain>
    </source>
</reference>